<comment type="catalytic activity">
    <reaction evidence="7">
        <text>L-threonyl-[protein] + ATP = O-phospho-L-threonyl-[protein] + ADP + H(+)</text>
        <dbReference type="Rhea" id="RHEA:46608"/>
        <dbReference type="Rhea" id="RHEA-COMP:11060"/>
        <dbReference type="Rhea" id="RHEA-COMP:11605"/>
        <dbReference type="ChEBI" id="CHEBI:15378"/>
        <dbReference type="ChEBI" id="CHEBI:30013"/>
        <dbReference type="ChEBI" id="CHEBI:30616"/>
        <dbReference type="ChEBI" id="CHEBI:61977"/>
        <dbReference type="ChEBI" id="CHEBI:456216"/>
        <dbReference type="EC" id="2.7.11.1"/>
    </reaction>
</comment>
<dbReference type="PROSITE" id="PS50011">
    <property type="entry name" value="PROTEIN_KINASE_DOM"/>
    <property type="match status" value="1"/>
</dbReference>
<dbReference type="PROSITE" id="PS00108">
    <property type="entry name" value="PROTEIN_KINASE_ST"/>
    <property type="match status" value="1"/>
</dbReference>
<comment type="catalytic activity">
    <reaction evidence="8">
        <text>L-seryl-[protein] + ATP = O-phospho-L-seryl-[protein] + ADP + H(+)</text>
        <dbReference type="Rhea" id="RHEA:17989"/>
        <dbReference type="Rhea" id="RHEA-COMP:9863"/>
        <dbReference type="Rhea" id="RHEA-COMP:11604"/>
        <dbReference type="ChEBI" id="CHEBI:15378"/>
        <dbReference type="ChEBI" id="CHEBI:29999"/>
        <dbReference type="ChEBI" id="CHEBI:30616"/>
        <dbReference type="ChEBI" id="CHEBI:83421"/>
        <dbReference type="ChEBI" id="CHEBI:456216"/>
        <dbReference type="EC" id="2.7.11.1"/>
    </reaction>
</comment>
<dbReference type="EMBL" id="FUEG01000004">
    <property type="protein sequence ID" value="SJL03905.1"/>
    <property type="molecule type" value="Genomic_DNA"/>
</dbReference>
<evidence type="ECO:0000256" key="9">
    <source>
        <dbReference type="PROSITE-ProRule" id="PRU10141"/>
    </source>
</evidence>
<evidence type="ECO:0000256" key="3">
    <source>
        <dbReference type="ARBA" id="ARBA00022679"/>
    </source>
</evidence>
<dbReference type="SMART" id="SM00220">
    <property type="entry name" value="S_TKc"/>
    <property type="match status" value="1"/>
</dbReference>
<dbReference type="Proteomes" id="UP000219338">
    <property type="component" value="Unassembled WGS sequence"/>
</dbReference>
<evidence type="ECO:0000256" key="8">
    <source>
        <dbReference type="ARBA" id="ARBA00048679"/>
    </source>
</evidence>
<evidence type="ECO:0000256" key="11">
    <source>
        <dbReference type="SAM" id="MobiDB-lite"/>
    </source>
</evidence>
<reference evidence="14" key="1">
    <citation type="journal article" date="2017" name="Nat. Ecol. Evol.">
        <title>Genome expansion and lineage-specific genetic innovations in the forest pathogenic fungi Armillaria.</title>
        <authorList>
            <person name="Sipos G."/>
            <person name="Prasanna A.N."/>
            <person name="Walter M.C."/>
            <person name="O'Connor E."/>
            <person name="Balint B."/>
            <person name="Krizsan K."/>
            <person name="Kiss B."/>
            <person name="Hess J."/>
            <person name="Varga T."/>
            <person name="Slot J."/>
            <person name="Riley R."/>
            <person name="Boka B."/>
            <person name="Rigling D."/>
            <person name="Barry K."/>
            <person name="Lee J."/>
            <person name="Mihaltcheva S."/>
            <person name="LaButti K."/>
            <person name="Lipzen A."/>
            <person name="Waldron R."/>
            <person name="Moloney N.M."/>
            <person name="Sperisen C."/>
            <person name="Kredics L."/>
            <person name="Vagvoelgyi C."/>
            <person name="Patrignani A."/>
            <person name="Fitzpatrick D."/>
            <person name="Nagy I."/>
            <person name="Doyle S."/>
            <person name="Anderson J.B."/>
            <person name="Grigoriev I.V."/>
            <person name="Gueldener U."/>
            <person name="Muensterkoetter M."/>
            <person name="Nagy L.G."/>
        </authorList>
    </citation>
    <scope>NUCLEOTIDE SEQUENCE [LARGE SCALE GENOMIC DNA]</scope>
    <source>
        <strain evidence="14">C18/9</strain>
    </source>
</reference>
<dbReference type="InterPro" id="IPR008271">
    <property type="entry name" value="Ser/Thr_kinase_AS"/>
</dbReference>
<dbReference type="InterPro" id="IPR051334">
    <property type="entry name" value="SRPK"/>
</dbReference>
<dbReference type="OrthoDB" id="5979581at2759"/>
<dbReference type="GO" id="GO:0000245">
    <property type="term" value="P:spliceosomal complex assembly"/>
    <property type="evidence" value="ECO:0007669"/>
    <property type="project" value="TreeGrafter"/>
</dbReference>
<dbReference type="PANTHER" id="PTHR47634">
    <property type="entry name" value="PROTEIN KINASE DOMAIN-CONTAINING PROTEIN-RELATED"/>
    <property type="match status" value="1"/>
</dbReference>
<name>A0A284R5C4_ARMOS</name>
<keyword evidence="5" id="KW-0418">Kinase</keyword>
<keyword evidence="3" id="KW-0808">Transferase</keyword>
<comment type="similarity">
    <text evidence="10">Belongs to the protein kinase superfamily.</text>
</comment>
<keyword evidence="6 9" id="KW-0067">ATP-binding</keyword>
<dbReference type="GO" id="GO:0005524">
    <property type="term" value="F:ATP binding"/>
    <property type="evidence" value="ECO:0007669"/>
    <property type="project" value="UniProtKB-UniRule"/>
</dbReference>
<dbReference type="Gene3D" id="3.30.200.20">
    <property type="entry name" value="Phosphorylase Kinase, domain 1"/>
    <property type="match status" value="1"/>
</dbReference>
<dbReference type="PROSITE" id="PS00107">
    <property type="entry name" value="PROTEIN_KINASE_ATP"/>
    <property type="match status" value="1"/>
</dbReference>
<evidence type="ECO:0000256" key="6">
    <source>
        <dbReference type="ARBA" id="ARBA00022840"/>
    </source>
</evidence>
<keyword evidence="2 10" id="KW-0723">Serine/threonine-protein kinase</keyword>
<dbReference type="STRING" id="47428.A0A284R5C4"/>
<dbReference type="OMA" id="LMWHIAV"/>
<dbReference type="SUPFAM" id="SSF56112">
    <property type="entry name" value="Protein kinase-like (PK-like)"/>
    <property type="match status" value="1"/>
</dbReference>
<dbReference type="EC" id="2.7.11.1" evidence="1"/>
<evidence type="ECO:0000256" key="5">
    <source>
        <dbReference type="ARBA" id="ARBA00022777"/>
    </source>
</evidence>
<evidence type="ECO:0000313" key="13">
    <source>
        <dbReference type="EMBL" id="SJL03905.1"/>
    </source>
</evidence>
<dbReference type="PANTHER" id="PTHR47634:SF9">
    <property type="entry name" value="PROTEIN KINASE DOMAIN-CONTAINING PROTEIN-RELATED"/>
    <property type="match status" value="1"/>
</dbReference>
<evidence type="ECO:0000256" key="2">
    <source>
        <dbReference type="ARBA" id="ARBA00022527"/>
    </source>
</evidence>
<dbReference type="Gene3D" id="1.10.510.10">
    <property type="entry name" value="Transferase(Phosphotransferase) domain 1"/>
    <property type="match status" value="1"/>
</dbReference>
<evidence type="ECO:0000256" key="1">
    <source>
        <dbReference type="ARBA" id="ARBA00012513"/>
    </source>
</evidence>
<dbReference type="AlphaFoldDB" id="A0A284R5C4"/>
<dbReference type="InterPro" id="IPR011009">
    <property type="entry name" value="Kinase-like_dom_sf"/>
</dbReference>
<dbReference type="Pfam" id="PF00069">
    <property type="entry name" value="Pkinase"/>
    <property type="match status" value="2"/>
</dbReference>
<evidence type="ECO:0000256" key="10">
    <source>
        <dbReference type="RuleBase" id="RU000304"/>
    </source>
</evidence>
<dbReference type="GO" id="GO:0005737">
    <property type="term" value="C:cytoplasm"/>
    <property type="evidence" value="ECO:0007669"/>
    <property type="project" value="TreeGrafter"/>
</dbReference>
<evidence type="ECO:0000256" key="7">
    <source>
        <dbReference type="ARBA" id="ARBA00047899"/>
    </source>
</evidence>
<dbReference type="GO" id="GO:0004674">
    <property type="term" value="F:protein serine/threonine kinase activity"/>
    <property type="evidence" value="ECO:0007669"/>
    <property type="project" value="UniProtKB-KW"/>
</dbReference>
<evidence type="ECO:0000313" key="14">
    <source>
        <dbReference type="Proteomes" id="UP000219338"/>
    </source>
</evidence>
<proteinExistence type="inferred from homology"/>
<feature type="region of interest" description="Disordered" evidence="11">
    <location>
        <begin position="1"/>
        <end position="28"/>
    </location>
</feature>
<feature type="domain" description="Protein kinase" evidence="12">
    <location>
        <begin position="80"/>
        <end position="465"/>
    </location>
</feature>
<dbReference type="InterPro" id="IPR017441">
    <property type="entry name" value="Protein_kinase_ATP_BS"/>
</dbReference>
<accession>A0A284R5C4</accession>
<sequence>MQPSPTAQPIHWTKDPRAGTDASPIPLTPNQHWTVDPESGERVVDFDFVEEPLGMPESVGHGFAQFEFGESLAGNHSRSYTVLRKLGWGMNSSTWLVQDQSNQAYFALKALNGHCTKYAAEGVSWELPALQRITSTPGHDPSPHCLRLVDHFSLPGKGSAGRHICLVTPLFGGDITRYARTSNLLRYPLPLAKRILLHTLRALNDLHECGVVHTDIKPDNIFFDTTLENEDIRVLLESDPSRRHQAEASYDGIVHAAVSQPLPLPTIEEFTKCTFVLGDLGSGQFLSPLSAPIVRIFKICLSLSLAQPIGQRITDHICPESLRPPEIYIGGPWDEKVDIWSFGCLAYEIVTGMPLFNTKEGNVDGVHLDTTEIMLFQMIAHTREVFLAKQLSVSPLAGHYFNETCQLKKGPGHYLYQTEHWVVRNSDGDISTDKAKEVVRFMRRCLRLDPEDRASAKELLQDEWFEDAA</sequence>
<evidence type="ECO:0000256" key="4">
    <source>
        <dbReference type="ARBA" id="ARBA00022741"/>
    </source>
</evidence>
<protein>
    <recommendedName>
        <fullName evidence="1">non-specific serine/threonine protein kinase</fullName>
        <ecNumber evidence="1">2.7.11.1</ecNumber>
    </recommendedName>
</protein>
<organism evidence="13 14">
    <name type="scientific">Armillaria ostoyae</name>
    <name type="common">Armillaria root rot fungus</name>
    <dbReference type="NCBI Taxonomy" id="47428"/>
    <lineage>
        <taxon>Eukaryota</taxon>
        <taxon>Fungi</taxon>
        <taxon>Dikarya</taxon>
        <taxon>Basidiomycota</taxon>
        <taxon>Agaricomycotina</taxon>
        <taxon>Agaricomycetes</taxon>
        <taxon>Agaricomycetidae</taxon>
        <taxon>Agaricales</taxon>
        <taxon>Marasmiineae</taxon>
        <taxon>Physalacriaceae</taxon>
        <taxon>Armillaria</taxon>
    </lineage>
</organism>
<dbReference type="GO" id="GO:0050684">
    <property type="term" value="P:regulation of mRNA processing"/>
    <property type="evidence" value="ECO:0007669"/>
    <property type="project" value="TreeGrafter"/>
</dbReference>
<feature type="binding site" evidence="9">
    <location>
        <position position="109"/>
    </location>
    <ligand>
        <name>ATP</name>
        <dbReference type="ChEBI" id="CHEBI:30616"/>
    </ligand>
</feature>
<dbReference type="GO" id="GO:0005634">
    <property type="term" value="C:nucleus"/>
    <property type="evidence" value="ECO:0007669"/>
    <property type="project" value="TreeGrafter"/>
</dbReference>
<keyword evidence="14" id="KW-1185">Reference proteome</keyword>
<evidence type="ECO:0000259" key="12">
    <source>
        <dbReference type="PROSITE" id="PS50011"/>
    </source>
</evidence>
<gene>
    <name evidence="13" type="ORF">ARMOST_07262</name>
</gene>
<keyword evidence="4 9" id="KW-0547">Nucleotide-binding</keyword>
<dbReference type="InterPro" id="IPR000719">
    <property type="entry name" value="Prot_kinase_dom"/>
</dbReference>